<gene>
    <name evidence="1" type="ORF">H5V45_00735</name>
</gene>
<reference evidence="1 2" key="1">
    <citation type="submission" date="2020-08" db="EMBL/GenBank/DDBJ databases">
        <authorList>
            <person name="Seo M.-J."/>
        </authorList>
    </citation>
    <scope>NUCLEOTIDE SEQUENCE [LARGE SCALE GENOMIC DNA]</scope>
    <source>
        <strain evidence="1 2">KIGAM211</strain>
    </source>
</reference>
<dbReference type="Proteomes" id="UP000523955">
    <property type="component" value="Unassembled WGS sequence"/>
</dbReference>
<dbReference type="RefSeq" id="WP_185251167.1">
    <property type="nucleotide sequence ID" value="NZ_JACKXE010000001.1"/>
</dbReference>
<proteinExistence type="predicted"/>
<sequence length="144" mass="15545">MSAAPPPLDDLDPFDLPDWLGESEVTWTPDVGLRTGHHVRGRLTSEDGHEPVPCDLLAVDEAYPSPVADDQARLRAHQAWRHGQILLATYDGRLTLAVPGTGVSADGVLDALSRLAKAVGASPERYAARLRIGAESQRRTPRVP</sequence>
<dbReference type="EMBL" id="JACKXE010000001">
    <property type="protein sequence ID" value="MBB6625833.1"/>
    <property type="molecule type" value="Genomic_DNA"/>
</dbReference>
<keyword evidence="2" id="KW-1185">Reference proteome</keyword>
<accession>A0A7X0RCJ6</accession>
<dbReference type="AlphaFoldDB" id="A0A7X0RCJ6"/>
<comment type="caution">
    <text evidence="1">The sequence shown here is derived from an EMBL/GenBank/DDBJ whole genome shotgun (WGS) entry which is preliminary data.</text>
</comment>
<name>A0A7X0RCJ6_9ACTN</name>
<organism evidence="1 2">
    <name type="scientific">Nocardioides luti</name>
    <dbReference type="NCBI Taxonomy" id="2761101"/>
    <lineage>
        <taxon>Bacteria</taxon>
        <taxon>Bacillati</taxon>
        <taxon>Actinomycetota</taxon>
        <taxon>Actinomycetes</taxon>
        <taxon>Propionibacteriales</taxon>
        <taxon>Nocardioidaceae</taxon>
        <taxon>Nocardioides</taxon>
    </lineage>
</organism>
<protein>
    <submittedName>
        <fullName evidence="1">Uncharacterized protein</fullName>
    </submittedName>
</protein>
<evidence type="ECO:0000313" key="2">
    <source>
        <dbReference type="Proteomes" id="UP000523955"/>
    </source>
</evidence>
<evidence type="ECO:0000313" key="1">
    <source>
        <dbReference type="EMBL" id="MBB6625833.1"/>
    </source>
</evidence>